<dbReference type="CDD" id="cd07066">
    <property type="entry name" value="CRD_FZ"/>
    <property type="match status" value="1"/>
</dbReference>
<dbReference type="Proteomes" id="UP001307889">
    <property type="component" value="Chromosome 3"/>
</dbReference>
<dbReference type="SMART" id="SM00063">
    <property type="entry name" value="FRI"/>
    <property type="match status" value="1"/>
</dbReference>
<feature type="disulfide bond" evidence="4">
    <location>
        <begin position="547"/>
        <end position="565"/>
    </location>
</feature>
<dbReference type="Pfam" id="PF00057">
    <property type="entry name" value="Ldl_recept_a"/>
    <property type="match status" value="2"/>
</dbReference>
<dbReference type="InterPro" id="IPR033116">
    <property type="entry name" value="TRYPSIN_SER"/>
</dbReference>
<evidence type="ECO:0000259" key="11">
    <source>
        <dbReference type="PROSITE" id="PS50287"/>
    </source>
</evidence>
<dbReference type="InterPro" id="IPR036055">
    <property type="entry name" value="LDL_receptor-like_sf"/>
</dbReference>
<feature type="compositionally biased region" description="Low complexity" evidence="7">
    <location>
        <begin position="241"/>
        <end position="255"/>
    </location>
</feature>
<feature type="disulfide bond" evidence="4">
    <location>
        <begin position="577"/>
        <end position="589"/>
    </location>
</feature>
<keyword evidence="6" id="KW-0720">Serine protease</keyword>
<accession>A0ABN7AKD2</accession>
<dbReference type="InterPro" id="IPR009003">
    <property type="entry name" value="Peptidase_S1_PA"/>
</dbReference>
<dbReference type="InterPro" id="IPR043504">
    <property type="entry name" value="Peptidase_S1_PA_chymotrypsin"/>
</dbReference>
<dbReference type="GO" id="GO:0006508">
    <property type="term" value="P:proteolysis"/>
    <property type="evidence" value="ECO:0007669"/>
    <property type="project" value="UniProtKB-KW"/>
</dbReference>
<feature type="disulfide bond" evidence="4">
    <location>
        <begin position="596"/>
        <end position="611"/>
    </location>
</feature>
<feature type="domain" description="Peptidase S1" evidence="10">
    <location>
        <begin position="733"/>
        <end position="977"/>
    </location>
</feature>
<evidence type="ECO:0000256" key="5">
    <source>
        <dbReference type="PROSITE-ProRule" id="PRU00196"/>
    </source>
</evidence>
<keyword evidence="13" id="KW-1185">Reference proteome</keyword>
<evidence type="ECO:0000259" key="10">
    <source>
        <dbReference type="PROSITE" id="PS50240"/>
    </source>
</evidence>
<dbReference type="InterPro" id="IPR001190">
    <property type="entry name" value="SRCR"/>
</dbReference>
<evidence type="ECO:0000256" key="4">
    <source>
        <dbReference type="PROSITE-ProRule" id="PRU00124"/>
    </source>
</evidence>
<feature type="compositionally biased region" description="Basic and acidic residues" evidence="7">
    <location>
        <begin position="172"/>
        <end position="181"/>
    </location>
</feature>
<dbReference type="InterPro" id="IPR020067">
    <property type="entry name" value="Frizzled_dom"/>
</dbReference>
<dbReference type="PANTHER" id="PTHR24252:SF11">
    <property type="entry name" value="ATRIAL NATRIURETIC PEPTIDE-CONVERTING ENZYME ISOFORM X1"/>
    <property type="match status" value="1"/>
</dbReference>
<evidence type="ECO:0000256" key="1">
    <source>
        <dbReference type="ARBA" id="ARBA00004162"/>
    </source>
</evidence>
<evidence type="ECO:0000313" key="12">
    <source>
        <dbReference type="EMBL" id="BES92710.1"/>
    </source>
</evidence>
<dbReference type="EMBL" id="AP028911">
    <property type="protein sequence ID" value="BES92710.1"/>
    <property type="molecule type" value="Genomic_DNA"/>
</dbReference>
<dbReference type="Gene3D" id="2.40.10.10">
    <property type="entry name" value="Trypsin-like serine proteases"/>
    <property type="match status" value="1"/>
</dbReference>
<feature type="domain" description="SRCR" evidence="11">
    <location>
        <begin position="612"/>
        <end position="660"/>
    </location>
</feature>
<feature type="region of interest" description="Disordered" evidence="7">
    <location>
        <begin position="169"/>
        <end position="282"/>
    </location>
</feature>
<keyword evidence="6 12" id="KW-0645">Protease</keyword>
<feature type="domain" description="FZ" evidence="9">
    <location>
        <begin position="405"/>
        <end position="526"/>
    </location>
</feature>
<evidence type="ECO:0000256" key="2">
    <source>
        <dbReference type="ARBA" id="ARBA00023157"/>
    </source>
</evidence>
<dbReference type="InterPro" id="IPR001254">
    <property type="entry name" value="Trypsin_dom"/>
</dbReference>
<dbReference type="PROSITE" id="PS50038">
    <property type="entry name" value="FZ"/>
    <property type="match status" value="1"/>
</dbReference>
<dbReference type="SMART" id="SM00192">
    <property type="entry name" value="LDLa"/>
    <property type="match status" value="2"/>
</dbReference>
<dbReference type="PROSITE" id="PS50068">
    <property type="entry name" value="LDLRA_2"/>
    <property type="match status" value="2"/>
</dbReference>
<sequence>MFTCLVGERRSQENWRPVPLHQSTGPQLVLHQHQQTLQRLQQQTTQPLPLNSNAEFGPSLPRRHAPTSKIPPPVPARSRPPATANRQRPPPPPRPQRSGEPPLLPMPGALPPPPQQTPPTIIQTGLPPPPVIIDEAEPTTVANPTINPPPSYSELYPISAQTILRRYSHGQVPEHREDSHKLPPPRPNPPNRKFSEGNLPSDMNYKFNNKRNATVILPPPIQTDYEPPKPDPDKISERQDSNVSSDSFSQTSSPSYTTKSMEAPLLPSISKGGGARKKKYGNERGRDLYPISIDNDATIAPDPNTSPIIKSHSTPASLQTIVRFHHGSNMSLHHRMIHDMNRRPSNHYITSKRLKFQFVQVLVNALAIFAIAGGLALYFKSYPTTIRYVNRTVTATAKPITDINPAPGLCLPVIVPFCIQHKVPYNFTMFPNYIGHFNQRDASTELEVYDAVVDVRCYELAALFLCSVFVPKCGPEGQLVRPCRSLCFETKRRCGFFLEVFGLTLPDYLDCDLFPESSDPDVCIGHREVEEAERRAQKPVCINGFQCDARRCIPKDWQCDGHMDCEDHTDEKNCKNCPPDMIHCGDDVCITKSHMCDGDMNCPSGRDERNCLRLSDRMGDEGFGKLEVFQPDLQSWRPACVKDMNNWGPESPKAVCNSLGYSELNDSSLAVKGNSGTLSSSKDTRYYRRKKTNLFKELRSCQRTDTYHIVELSCKNIVCGIRRVPPVQPQTRIIGGKASSPGDWPFLAALLGGPEQVFYCAGVLISDQWVLTASHCVGNFSHGETSGWTIQLGITRRHSHSYMGQKAKVKRVVPHPQYNIGIAHDNDIALFQLQHKVTFHEHLRPVCLPEPGHELQAGSICTVIGWGKKEDSNLSEYEAEVNEVEVPVLNRTVCNKWLEPRDLNVTQGMICAGYERGGMDACQGDSGGPLLCRRPDDPDRWFVGGIVSWGIKCAHPKLPGVYAYVPHYVRWIRKQMALYPD</sequence>
<dbReference type="SUPFAM" id="SSF57424">
    <property type="entry name" value="LDL receptor-like module"/>
    <property type="match status" value="2"/>
</dbReference>
<evidence type="ECO:0000259" key="9">
    <source>
        <dbReference type="PROSITE" id="PS50038"/>
    </source>
</evidence>
<dbReference type="PROSITE" id="PS50287">
    <property type="entry name" value="SRCR_2"/>
    <property type="match status" value="1"/>
</dbReference>
<proteinExistence type="predicted"/>
<comment type="subcellular location">
    <subcellularLocation>
        <location evidence="1">Cell membrane</location>
        <topology evidence="1">Single-pass membrane protein</topology>
    </subcellularLocation>
</comment>
<keyword evidence="8" id="KW-0812">Transmembrane</keyword>
<dbReference type="PROSITE" id="PS00135">
    <property type="entry name" value="TRYPSIN_SER"/>
    <property type="match status" value="1"/>
</dbReference>
<dbReference type="GO" id="GO:0008233">
    <property type="term" value="F:peptidase activity"/>
    <property type="evidence" value="ECO:0007669"/>
    <property type="project" value="UniProtKB-KW"/>
</dbReference>
<dbReference type="InterPro" id="IPR018114">
    <property type="entry name" value="TRYPSIN_HIS"/>
</dbReference>
<feature type="compositionally biased region" description="Pro residues" evidence="7">
    <location>
        <begin position="102"/>
        <end position="117"/>
    </location>
</feature>
<keyword evidence="2 4" id="KW-1015">Disulfide bond</keyword>
<dbReference type="CDD" id="cd00190">
    <property type="entry name" value="Tryp_SPc"/>
    <property type="match status" value="1"/>
</dbReference>
<dbReference type="PRINTS" id="PR00722">
    <property type="entry name" value="CHYMOTRYPSIN"/>
</dbReference>
<feature type="region of interest" description="Disordered" evidence="7">
    <location>
        <begin position="35"/>
        <end position="135"/>
    </location>
</feature>
<dbReference type="InterPro" id="IPR001314">
    <property type="entry name" value="Peptidase_S1A"/>
</dbReference>
<evidence type="ECO:0000256" key="3">
    <source>
        <dbReference type="PROSITE-ProRule" id="PRU00090"/>
    </source>
</evidence>
<feature type="disulfide bond" evidence="4">
    <location>
        <begin position="559"/>
        <end position="574"/>
    </location>
</feature>
<evidence type="ECO:0000256" key="7">
    <source>
        <dbReference type="SAM" id="MobiDB-lite"/>
    </source>
</evidence>
<dbReference type="Pfam" id="PF01392">
    <property type="entry name" value="Fz"/>
    <property type="match status" value="1"/>
</dbReference>
<dbReference type="Pfam" id="PF15494">
    <property type="entry name" value="SRCR_2"/>
    <property type="match status" value="1"/>
</dbReference>
<evidence type="ECO:0000256" key="8">
    <source>
        <dbReference type="SAM" id="Phobius"/>
    </source>
</evidence>
<evidence type="ECO:0000256" key="6">
    <source>
        <dbReference type="RuleBase" id="RU363034"/>
    </source>
</evidence>
<feature type="compositionally biased region" description="Low complexity" evidence="7">
    <location>
        <begin position="76"/>
        <end position="87"/>
    </location>
</feature>
<feature type="compositionally biased region" description="Basic and acidic residues" evidence="7">
    <location>
        <begin position="226"/>
        <end position="240"/>
    </location>
</feature>
<keyword evidence="8" id="KW-1133">Transmembrane helix</keyword>
<dbReference type="SUPFAM" id="SSF63501">
    <property type="entry name" value="Frizzled cysteine-rich domain"/>
    <property type="match status" value="1"/>
</dbReference>
<dbReference type="SMART" id="SM00020">
    <property type="entry name" value="Tryp_SPc"/>
    <property type="match status" value="1"/>
</dbReference>
<name>A0ABN7AKD2_9HEMI</name>
<feature type="compositionally biased region" description="Low complexity" evidence="7">
    <location>
        <begin position="35"/>
        <end position="50"/>
    </location>
</feature>
<dbReference type="Gene3D" id="1.10.2000.10">
    <property type="entry name" value="Frizzled cysteine-rich domain"/>
    <property type="match status" value="1"/>
</dbReference>
<keyword evidence="8" id="KW-0472">Membrane</keyword>
<dbReference type="PROSITE" id="PS50240">
    <property type="entry name" value="TRYPSIN_DOM"/>
    <property type="match status" value="1"/>
</dbReference>
<comment type="caution">
    <text evidence="5">Lacks conserved residue(s) required for the propagation of feature annotation.</text>
</comment>
<evidence type="ECO:0000313" key="13">
    <source>
        <dbReference type="Proteomes" id="UP001307889"/>
    </source>
</evidence>
<reference evidence="12 13" key="1">
    <citation type="submission" date="2023-09" db="EMBL/GenBank/DDBJ databases">
        <title>Nesidiocoris tenuis whole genome shotgun sequence.</title>
        <authorList>
            <person name="Shibata T."/>
            <person name="Shimoda M."/>
            <person name="Kobayashi T."/>
            <person name="Uehara T."/>
        </authorList>
    </citation>
    <scope>NUCLEOTIDE SEQUENCE [LARGE SCALE GENOMIC DNA]</scope>
    <source>
        <strain evidence="12 13">Japan</strain>
    </source>
</reference>
<gene>
    <name evidence="12" type="ORF">NTJ_05519</name>
</gene>
<dbReference type="SUPFAM" id="SSF50494">
    <property type="entry name" value="Trypsin-like serine proteases"/>
    <property type="match status" value="1"/>
</dbReference>
<dbReference type="Gene3D" id="4.10.400.10">
    <property type="entry name" value="Low-density Lipoprotein Receptor"/>
    <property type="match status" value="2"/>
</dbReference>
<feature type="disulfide bond" evidence="3">
    <location>
        <begin position="487"/>
        <end position="511"/>
    </location>
</feature>
<feature type="disulfide bond" evidence="4">
    <location>
        <begin position="584"/>
        <end position="602"/>
    </location>
</feature>
<protein>
    <submittedName>
        <fullName evidence="12">Serine protease</fullName>
    </submittedName>
</protein>
<keyword evidence="6" id="KW-0378">Hydrolase</keyword>
<dbReference type="PROSITE" id="PS00134">
    <property type="entry name" value="TRYPSIN_HIS"/>
    <property type="match status" value="1"/>
</dbReference>
<organism evidence="12 13">
    <name type="scientific">Nesidiocoris tenuis</name>
    <dbReference type="NCBI Taxonomy" id="355587"/>
    <lineage>
        <taxon>Eukaryota</taxon>
        <taxon>Metazoa</taxon>
        <taxon>Ecdysozoa</taxon>
        <taxon>Arthropoda</taxon>
        <taxon>Hexapoda</taxon>
        <taxon>Insecta</taxon>
        <taxon>Pterygota</taxon>
        <taxon>Neoptera</taxon>
        <taxon>Paraneoptera</taxon>
        <taxon>Hemiptera</taxon>
        <taxon>Heteroptera</taxon>
        <taxon>Panheteroptera</taxon>
        <taxon>Cimicomorpha</taxon>
        <taxon>Miridae</taxon>
        <taxon>Dicyphina</taxon>
        <taxon>Nesidiocoris</taxon>
    </lineage>
</organism>
<dbReference type="InterPro" id="IPR036790">
    <property type="entry name" value="Frizzled_dom_sf"/>
</dbReference>
<dbReference type="CDD" id="cd00112">
    <property type="entry name" value="LDLa"/>
    <property type="match status" value="2"/>
</dbReference>
<dbReference type="Pfam" id="PF00089">
    <property type="entry name" value="Trypsin"/>
    <property type="match status" value="1"/>
</dbReference>
<dbReference type="PANTHER" id="PTHR24252">
    <property type="entry name" value="ACROSIN-RELATED"/>
    <property type="match status" value="1"/>
</dbReference>
<feature type="transmembrane region" description="Helical" evidence="8">
    <location>
        <begin position="361"/>
        <end position="379"/>
    </location>
</feature>
<dbReference type="InterPro" id="IPR002172">
    <property type="entry name" value="LDrepeatLR_classA_rpt"/>
</dbReference>